<evidence type="ECO:0000259" key="3">
    <source>
        <dbReference type="PROSITE" id="PS50835"/>
    </source>
</evidence>
<dbReference type="InterPro" id="IPR050380">
    <property type="entry name" value="Immune_Resp_Modulators"/>
</dbReference>
<dbReference type="Gene3D" id="2.60.40.10">
    <property type="entry name" value="Immunoglobulins"/>
    <property type="match status" value="1"/>
</dbReference>
<comment type="caution">
    <text evidence="4">The sequence shown here is derived from an EMBL/GenBank/DDBJ whole genome shotgun (WGS) entry which is preliminary data.</text>
</comment>
<evidence type="ECO:0000313" key="5">
    <source>
        <dbReference type="Proteomes" id="UP000556200"/>
    </source>
</evidence>
<feature type="region of interest" description="Disordered" evidence="2">
    <location>
        <begin position="24"/>
        <end position="49"/>
    </location>
</feature>
<dbReference type="InterPro" id="IPR013783">
    <property type="entry name" value="Ig-like_fold"/>
</dbReference>
<dbReference type="SUPFAM" id="SSF48726">
    <property type="entry name" value="Immunoglobulin"/>
    <property type="match status" value="1"/>
</dbReference>
<dbReference type="AlphaFoldDB" id="A0A7K4RHS7"/>
<dbReference type="PANTHER" id="PTHR23411">
    <property type="entry name" value="TAPASIN"/>
    <property type="match status" value="1"/>
</dbReference>
<dbReference type="PROSITE" id="PS50835">
    <property type="entry name" value="IG_LIKE"/>
    <property type="match status" value="1"/>
</dbReference>
<accession>A0A7K4RHS7</accession>
<feature type="domain" description="Ig-like" evidence="3">
    <location>
        <begin position="48"/>
        <end position="155"/>
    </location>
</feature>
<name>A0A7K4RHS7_9TYRA</name>
<dbReference type="Proteomes" id="UP000556200">
    <property type="component" value="Unassembled WGS sequence"/>
</dbReference>
<keyword evidence="5" id="KW-1185">Reference proteome</keyword>
<dbReference type="InterPro" id="IPR007110">
    <property type="entry name" value="Ig-like_dom"/>
</dbReference>
<organism evidence="4 5">
    <name type="scientific">Neopipo cinnamomea</name>
    <dbReference type="NCBI Taxonomy" id="456388"/>
    <lineage>
        <taxon>Eukaryota</taxon>
        <taxon>Metazoa</taxon>
        <taxon>Chordata</taxon>
        <taxon>Craniata</taxon>
        <taxon>Vertebrata</taxon>
        <taxon>Euteleostomi</taxon>
        <taxon>Archelosauria</taxon>
        <taxon>Archosauria</taxon>
        <taxon>Dinosauria</taxon>
        <taxon>Saurischia</taxon>
        <taxon>Theropoda</taxon>
        <taxon>Coelurosauria</taxon>
        <taxon>Aves</taxon>
        <taxon>Neognathae</taxon>
        <taxon>Neoaves</taxon>
        <taxon>Telluraves</taxon>
        <taxon>Australaves</taxon>
        <taxon>Passeriformes</taxon>
        <taxon>Tyrannidae</taxon>
        <taxon>Neopipo</taxon>
    </lineage>
</organism>
<reference evidence="4 5" key="1">
    <citation type="submission" date="2019-09" db="EMBL/GenBank/DDBJ databases">
        <title>Bird 10,000 Genomes (B10K) Project - Family phase.</title>
        <authorList>
            <person name="Zhang G."/>
        </authorList>
    </citation>
    <scope>NUCLEOTIDE SEQUENCE [LARGE SCALE GENOMIC DNA]</scope>
    <source>
        <strain evidence="4">B10K-DU-004-15</strain>
        <tissue evidence="4">Mixed tissue sample</tissue>
    </source>
</reference>
<evidence type="ECO:0000256" key="2">
    <source>
        <dbReference type="SAM" id="MobiDB-lite"/>
    </source>
</evidence>
<evidence type="ECO:0000313" key="4">
    <source>
        <dbReference type="EMBL" id="NWQ72657.1"/>
    </source>
</evidence>
<keyword evidence="1" id="KW-0393">Immunoglobulin domain</keyword>
<sequence length="161" mass="16967">LLSGTVSRLELPLEEGKSRQPFRCRAEHPRGGRGAQVDNPGPSAPLTPEVTLHPPSREEFQGPFRNATLLCRVRGPARAPIRWLRNGDPLEVAGVAGIAGSGAVVTSSRPEVTEVAEIAGSGAVVTSSRLAVTEAEWERGDTFTCQAAGESRNTSKGLECA</sequence>
<evidence type="ECO:0000256" key="1">
    <source>
        <dbReference type="ARBA" id="ARBA00023319"/>
    </source>
</evidence>
<gene>
    <name evidence="4" type="primary">Ighm</name>
    <name evidence="4" type="ORF">NEOCIN_R15666</name>
</gene>
<dbReference type="EMBL" id="VYZA01007570">
    <property type="protein sequence ID" value="NWQ72657.1"/>
    <property type="molecule type" value="Genomic_DNA"/>
</dbReference>
<proteinExistence type="predicted"/>
<feature type="non-terminal residue" evidence="4">
    <location>
        <position position="1"/>
    </location>
</feature>
<dbReference type="InterPro" id="IPR036179">
    <property type="entry name" value="Ig-like_dom_sf"/>
</dbReference>
<protein>
    <submittedName>
        <fullName evidence="4">IGHM protein</fullName>
    </submittedName>
</protein>
<feature type="non-terminal residue" evidence="4">
    <location>
        <position position="161"/>
    </location>
</feature>